<dbReference type="InterPro" id="IPR014942">
    <property type="entry name" value="AbiEii"/>
</dbReference>
<dbReference type="GO" id="GO:0016740">
    <property type="term" value="F:transferase activity"/>
    <property type="evidence" value="ECO:0007669"/>
    <property type="project" value="UniProtKB-KW"/>
</dbReference>
<dbReference type="Pfam" id="PF08843">
    <property type="entry name" value="AbiEii"/>
    <property type="match status" value="1"/>
</dbReference>
<dbReference type="AlphaFoldDB" id="A0A1I2HXD3"/>
<dbReference type="RefSeq" id="WP_175518604.1">
    <property type="nucleotide sequence ID" value="NZ_FONX01000044.1"/>
</dbReference>
<evidence type="ECO:0000313" key="2">
    <source>
        <dbReference type="Proteomes" id="UP000199119"/>
    </source>
</evidence>
<accession>A0A1I2HXD3</accession>
<proteinExistence type="predicted"/>
<dbReference type="Proteomes" id="UP000199119">
    <property type="component" value="Unassembled WGS sequence"/>
</dbReference>
<gene>
    <name evidence="1" type="ORF">SAMN04489711_1445</name>
</gene>
<evidence type="ECO:0000313" key="1">
    <source>
        <dbReference type="EMBL" id="SFF34512.1"/>
    </source>
</evidence>
<reference evidence="2" key="1">
    <citation type="submission" date="2016-10" db="EMBL/GenBank/DDBJ databases">
        <authorList>
            <person name="Varghese N."/>
            <person name="Submissions S."/>
        </authorList>
    </citation>
    <scope>NUCLEOTIDE SEQUENCE [LARGE SCALE GENOMIC DNA]</scope>
    <source>
        <strain evidence="2">DSM 27981</strain>
    </source>
</reference>
<dbReference type="EMBL" id="FONX01000044">
    <property type="protein sequence ID" value="SFF34512.1"/>
    <property type="molecule type" value="Genomic_DNA"/>
</dbReference>
<keyword evidence="2" id="KW-1185">Reference proteome</keyword>
<organism evidence="1 2">
    <name type="scientific">Paracidovorax wautersii</name>
    <dbReference type="NCBI Taxonomy" id="1177982"/>
    <lineage>
        <taxon>Bacteria</taxon>
        <taxon>Pseudomonadati</taxon>
        <taxon>Pseudomonadota</taxon>
        <taxon>Betaproteobacteria</taxon>
        <taxon>Burkholderiales</taxon>
        <taxon>Comamonadaceae</taxon>
        <taxon>Paracidovorax</taxon>
    </lineage>
</organism>
<dbReference type="Gene3D" id="3.10.450.620">
    <property type="entry name" value="JHP933, nucleotidyltransferase-like core domain"/>
    <property type="match status" value="1"/>
</dbReference>
<sequence>MAKKVLTAAQAFDLRQLLHVATLEALMASRRWQPGDLVFQGGTSLHLAHGSPRLSEDLDFMVNSSLKLGAIQASILQRLQSTMTLPEGAKLSIKPAKDDHNPHAFDVSIGGENMIGGVRLKIELWKTDKQALDAIKATVAPIRTVGGLQTFVPTAELSEIYADKVFALANRDRIKPRDVFDLHWLVNHHQIKAITEDKMRVRLATYPDSTPADWLAKAFDRRAALAQAAPAIAKDLKRWLPSSWPMDEEQAAAMAQTAIDALGQGIDVMRVIRDGQEQTRDQEGPSR</sequence>
<protein>
    <submittedName>
        <fullName evidence="1">Nucleotidyl transferase AbiEii toxin, Type IV TA system</fullName>
    </submittedName>
</protein>
<name>A0A1I2HXD3_9BURK</name>
<keyword evidence="1" id="KW-0808">Transferase</keyword>